<dbReference type="Proteomes" id="UP000023541">
    <property type="component" value="Unassembled WGS sequence"/>
</dbReference>
<proteinExistence type="predicted"/>
<organism evidence="2 3">
    <name type="scientific">Aquimarina atlantica</name>
    <dbReference type="NCBI Taxonomy" id="1317122"/>
    <lineage>
        <taxon>Bacteria</taxon>
        <taxon>Pseudomonadati</taxon>
        <taxon>Bacteroidota</taxon>
        <taxon>Flavobacteriia</taxon>
        <taxon>Flavobacteriales</taxon>
        <taxon>Flavobacteriaceae</taxon>
        <taxon>Aquimarina</taxon>
    </lineage>
</organism>
<evidence type="ECO:0000313" key="2">
    <source>
        <dbReference type="EMBL" id="EZH73206.1"/>
    </source>
</evidence>
<dbReference type="PROSITE" id="PS51257">
    <property type="entry name" value="PROKAR_LIPOPROTEIN"/>
    <property type="match status" value="1"/>
</dbReference>
<dbReference type="RefSeq" id="WP_034243021.1">
    <property type="nucleotide sequence ID" value="NZ_AQRA01000006.1"/>
</dbReference>
<feature type="signal peptide" evidence="1">
    <location>
        <begin position="1"/>
        <end position="20"/>
    </location>
</feature>
<dbReference type="EMBL" id="AQRA01000006">
    <property type="protein sequence ID" value="EZH73206.1"/>
    <property type="molecule type" value="Genomic_DNA"/>
</dbReference>
<reference evidence="2 3" key="1">
    <citation type="submission" date="2014-04" db="EMBL/GenBank/DDBJ databases">
        <title>Aquimarina sp. 22II-S11-z7 Genome Sequencing.</title>
        <authorList>
            <person name="Lai Q."/>
        </authorList>
    </citation>
    <scope>NUCLEOTIDE SEQUENCE [LARGE SCALE GENOMIC DNA]</scope>
    <source>
        <strain evidence="2 3">22II-S11-z7</strain>
    </source>
</reference>
<evidence type="ECO:0000313" key="3">
    <source>
        <dbReference type="Proteomes" id="UP000023541"/>
    </source>
</evidence>
<sequence>MKKTCIILSLLILASCSSQPEIPLIPEKGSIHFERVIHITNQKLVDSTYSKSLNTILENTRNSSVDIIKEIAVSTRGKNQAMQKVMDMQNMVKDAFKKTCHPNFMEKDVRNSFCFEKGLILSTCTANEKSQNYILDPENVTITQIYLDKKQNRIRSQPTKYYYFNVNDFHINEYRNQTKVIKGYKCFKVVLEINKPLPLSSKLPAIKEKYIMYVTEEIKFKYHPLVLLKEVLEQYYPLEIIETTDLVEGYQKVYTVTEMNLK</sequence>
<feature type="chain" id="PRO_5001511874" description="Lipoprotein" evidence="1">
    <location>
        <begin position="21"/>
        <end position="262"/>
    </location>
</feature>
<dbReference type="OrthoDB" id="767719at2"/>
<comment type="caution">
    <text evidence="2">The sequence shown here is derived from an EMBL/GenBank/DDBJ whole genome shotgun (WGS) entry which is preliminary data.</text>
</comment>
<keyword evidence="1" id="KW-0732">Signal</keyword>
<protein>
    <recommendedName>
        <fullName evidence="4">Lipoprotein</fullName>
    </recommendedName>
</protein>
<evidence type="ECO:0000256" key="1">
    <source>
        <dbReference type="SAM" id="SignalP"/>
    </source>
</evidence>
<gene>
    <name evidence="2" type="ORF">ATO12_19575</name>
</gene>
<evidence type="ECO:0008006" key="4">
    <source>
        <dbReference type="Google" id="ProtNLM"/>
    </source>
</evidence>
<accession>A0A023BT72</accession>
<name>A0A023BT72_9FLAO</name>
<dbReference type="AlphaFoldDB" id="A0A023BT72"/>
<keyword evidence="3" id="KW-1185">Reference proteome</keyword>
<dbReference type="eggNOG" id="ENOG502ZPBP">
    <property type="taxonomic scope" value="Bacteria"/>
</dbReference>